<name>A0A8X6SJ83_TRICX</name>
<reference evidence="1" key="1">
    <citation type="submission" date="2020-08" db="EMBL/GenBank/DDBJ databases">
        <title>Multicomponent nature underlies the extraordinary mechanical properties of spider dragline silk.</title>
        <authorList>
            <person name="Kono N."/>
            <person name="Nakamura H."/>
            <person name="Mori M."/>
            <person name="Yoshida Y."/>
            <person name="Ohtoshi R."/>
            <person name="Malay A.D."/>
            <person name="Moran D.A.P."/>
            <person name="Tomita M."/>
            <person name="Numata K."/>
            <person name="Arakawa K."/>
        </authorList>
    </citation>
    <scope>NUCLEOTIDE SEQUENCE</scope>
</reference>
<dbReference type="InterPro" id="IPR036397">
    <property type="entry name" value="RNaseH_sf"/>
</dbReference>
<evidence type="ECO:0000313" key="2">
    <source>
        <dbReference type="Proteomes" id="UP000887159"/>
    </source>
</evidence>
<dbReference type="GO" id="GO:0003676">
    <property type="term" value="F:nucleic acid binding"/>
    <property type="evidence" value="ECO:0007669"/>
    <property type="project" value="InterPro"/>
</dbReference>
<comment type="caution">
    <text evidence="1">The sequence shown here is derived from an EMBL/GenBank/DDBJ whole genome shotgun (WGS) entry which is preliminary data.</text>
</comment>
<dbReference type="Proteomes" id="UP000887159">
    <property type="component" value="Unassembled WGS sequence"/>
</dbReference>
<keyword evidence="2" id="KW-1185">Reference proteome</keyword>
<proteinExistence type="predicted"/>
<sequence length="74" mass="8545">MVWGAIAYNTWSPLVLIRGTTTAQRYVHDILQPHVLPLMQWLPEANFQQDNLRSHTVRMSQDCLCTVTIIPWPA</sequence>
<dbReference type="EMBL" id="BMAU01021331">
    <property type="protein sequence ID" value="GFY14744.1"/>
    <property type="molecule type" value="Genomic_DNA"/>
</dbReference>
<evidence type="ECO:0000313" key="1">
    <source>
        <dbReference type="EMBL" id="GFY14744.1"/>
    </source>
</evidence>
<dbReference type="Gene3D" id="3.30.420.10">
    <property type="entry name" value="Ribonuclease H-like superfamily/Ribonuclease H"/>
    <property type="match status" value="1"/>
</dbReference>
<accession>A0A8X6SJ83</accession>
<organism evidence="1 2">
    <name type="scientific">Trichonephila clavipes</name>
    <name type="common">Golden silk orbweaver</name>
    <name type="synonym">Nephila clavipes</name>
    <dbReference type="NCBI Taxonomy" id="2585209"/>
    <lineage>
        <taxon>Eukaryota</taxon>
        <taxon>Metazoa</taxon>
        <taxon>Ecdysozoa</taxon>
        <taxon>Arthropoda</taxon>
        <taxon>Chelicerata</taxon>
        <taxon>Arachnida</taxon>
        <taxon>Araneae</taxon>
        <taxon>Araneomorphae</taxon>
        <taxon>Entelegynae</taxon>
        <taxon>Araneoidea</taxon>
        <taxon>Nephilidae</taxon>
        <taxon>Trichonephila</taxon>
    </lineage>
</organism>
<protein>
    <submittedName>
        <fullName evidence="1">Transposable element Tcb2 transposase</fullName>
    </submittedName>
</protein>
<dbReference type="AlphaFoldDB" id="A0A8X6SJ83"/>
<gene>
    <name evidence="1" type="primary">X975_05572</name>
    <name evidence="1" type="ORF">TNCV_647881</name>
</gene>